<dbReference type="GO" id="GO:0016094">
    <property type="term" value="P:polyprenol biosynthetic process"/>
    <property type="evidence" value="ECO:0007669"/>
    <property type="project" value="TreeGrafter"/>
</dbReference>
<reference evidence="4" key="1">
    <citation type="submission" date="2017-04" db="EMBL/GenBank/DDBJ databases">
        <title>Population genomics of picophytoplankton unveils novel chromosome hypervariability.</title>
        <authorList>
            <consortium name="DOE Joint Genome Institute"/>
            <person name="Blanc-Mathieu R."/>
            <person name="Krasovec M."/>
            <person name="Hebrard M."/>
            <person name="Yau S."/>
            <person name="Desgranges E."/>
            <person name="Martin J."/>
            <person name="Schackwitz W."/>
            <person name="Kuo A."/>
            <person name="Salin G."/>
            <person name="Donnadieu C."/>
            <person name="Desdevises Y."/>
            <person name="Sanchez-Ferandin S."/>
            <person name="Moreau H."/>
            <person name="Rivals E."/>
            <person name="Grigoriev I.V."/>
            <person name="Grimsley N."/>
            <person name="Eyre-Walker A."/>
            <person name="Piganeau G."/>
        </authorList>
    </citation>
    <scope>NUCLEOTIDE SEQUENCE [LARGE SCALE GENOMIC DNA]</scope>
    <source>
        <strain evidence="4">RCC 1115</strain>
    </source>
</reference>
<accession>A0A1Y5I0Z7</accession>
<evidence type="ECO:0000313" key="4">
    <source>
        <dbReference type="EMBL" id="OUS43140.1"/>
    </source>
</evidence>
<dbReference type="NCBIfam" id="TIGR00055">
    <property type="entry name" value="uppS"/>
    <property type="match status" value="1"/>
</dbReference>
<dbReference type="Proteomes" id="UP000195557">
    <property type="component" value="Unassembled WGS sequence"/>
</dbReference>
<evidence type="ECO:0000256" key="1">
    <source>
        <dbReference type="ARBA" id="ARBA00001946"/>
    </source>
</evidence>
<dbReference type="Gene3D" id="3.40.1180.10">
    <property type="entry name" value="Decaprenyl diphosphate synthase-like"/>
    <property type="match status" value="1"/>
</dbReference>
<dbReference type="InterPro" id="IPR036424">
    <property type="entry name" value="UPP_synth-like_sf"/>
</dbReference>
<feature type="compositionally biased region" description="Low complexity" evidence="3">
    <location>
        <begin position="587"/>
        <end position="621"/>
    </location>
</feature>
<dbReference type="Pfam" id="PF01255">
    <property type="entry name" value="Prenyltransf"/>
    <property type="match status" value="1"/>
</dbReference>
<feature type="compositionally biased region" description="Polar residues" evidence="3">
    <location>
        <begin position="88"/>
        <end position="98"/>
    </location>
</feature>
<dbReference type="SUPFAM" id="SSF64005">
    <property type="entry name" value="Undecaprenyl diphosphate synthase"/>
    <property type="match status" value="1"/>
</dbReference>
<dbReference type="AlphaFoldDB" id="A0A1Y5I0Z7"/>
<evidence type="ECO:0000256" key="3">
    <source>
        <dbReference type="SAM" id="MobiDB-lite"/>
    </source>
</evidence>
<dbReference type="InterPro" id="IPR018520">
    <property type="entry name" value="UPP_synth-like_CS"/>
</dbReference>
<dbReference type="PANTHER" id="PTHR10291:SF0">
    <property type="entry name" value="DEHYDRODOLICHYL DIPHOSPHATE SYNTHASE 2"/>
    <property type="match status" value="1"/>
</dbReference>
<dbReference type="InterPro" id="IPR009060">
    <property type="entry name" value="UBA-like_sf"/>
</dbReference>
<dbReference type="EMBL" id="KZ155835">
    <property type="protein sequence ID" value="OUS43140.1"/>
    <property type="molecule type" value="Genomic_DNA"/>
</dbReference>
<feature type="region of interest" description="Disordered" evidence="3">
    <location>
        <begin position="88"/>
        <end position="107"/>
    </location>
</feature>
<gene>
    <name evidence="4" type="ORF">BE221DRAFT_81686</name>
</gene>
<sequence>MIPRRPRLGTPHSIALSLHASTERIHTMRASFARVDFAPTPHARARTRRVDEKSRKNRHVSRKRLSLSLAPRAFRDDAWKDDHFDISSSTANEASTSGRIEESEERRAGGWGRNALAGFGSVFGAPRGAATRWDGKPAPLSGLASDRVPNHVAIIMDGNARWATRRRLPRSVGHERGVSALRGVVRCCAAWDVRTLTVFAFSQENFGRNQVEVTELMALVETALQDELPLLVKEGVRVEVIGDLDKVSEGVREAVGRAVEATKHNSTLRLVVALSYGGRQDIVQAAKALANKVASGELRAEDIDEDVLSAHLSTYDARSANEDPLNFSQHPDLLIRTSGEMRLSNFLLWDLAYTELYFANMMWPEFGEAELRRAFHAYAKRDRRFGARARRFTNHNAVGSSGNTEKMTTARDLAALSGHTESDCSAVLEQCGGDVETAIDKLLNSAFDSLKKPRDAWTRRVSRAKTDRAKTIHPRFGGKRTFAKTGERLTTITRARVSCIAVEKFETIGKKVAKKSTNGARANGVKNGKTENGNRKLGNERSNGRANGERDGKPAKNGERDGKPAKNGKHDNGKLPFPRAGERGGKPAPAAAPVAAQARAAAPPATTAPTTAPATAVANPAPIRPGGGGKTLADLVRGWRCVATARGQACAEGPCGGGTSGRCDELGAAHEGRRTSRGATGCCSATAGGAIAASGCPGGGASASATSSWSTTVRRQLWIWFRAGCASGRHASPAASRTIE</sequence>
<proteinExistence type="inferred from homology"/>
<feature type="compositionally biased region" description="Basic and acidic residues" evidence="3">
    <location>
        <begin position="528"/>
        <end position="573"/>
    </location>
</feature>
<dbReference type="PANTHER" id="PTHR10291">
    <property type="entry name" value="DEHYDRODOLICHYL DIPHOSPHATE SYNTHASE FAMILY MEMBER"/>
    <property type="match status" value="1"/>
</dbReference>
<dbReference type="GO" id="GO:0045547">
    <property type="term" value="F:ditrans,polycis-polyprenyl diphosphate synthase [(2E,6E)-farnesyl diphosphate specific] activity"/>
    <property type="evidence" value="ECO:0007669"/>
    <property type="project" value="TreeGrafter"/>
</dbReference>
<dbReference type="SUPFAM" id="SSF46934">
    <property type="entry name" value="UBA-like"/>
    <property type="match status" value="1"/>
</dbReference>
<keyword evidence="2" id="KW-0808">Transferase</keyword>
<dbReference type="CDD" id="cd14279">
    <property type="entry name" value="CUE"/>
    <property type="match status" value="1"/>
</dbReference>
<dbReference type="HAMAP" id="MF_01139">
    <property type="entry name" value="ISPT"/>
    <property type="match status" value="1"/>
</dbReference>
<dbReference type="PROSITE" id="PS01066">
    <property type="entry name" value="UPP_SYNTHASE"/>
    <property type="match status" value="1"/>
</dbReference>
<dbReference type="InterPro" id="IPR001441">
    <property type="entry name" value="UPP_synth-like"/>
</dbReference>
<dbReference type="eggNOG" id="KOG1602">
    <property type="taxonomic scope" value="Eukaryota"/>
</dbReference>
<organism evidence="4">
    <name type="scientific">Ostreococcus tauri</name>
    <name type="common">Marine green alga</name>
    <dbReference type="NCBI Taxonomy" id="70448"/>
    <lineage>
        <taxon>Eukaryota</taxon>
        <taxon>Viridiplantae</taxon>
        <taxon>Chlorophyta</taxon>
        <taxon>Mamiellophyceae</taxon>
        <taxon>Mamiellales</taxon>
        <taxon>Bathycoccaceae</taxon>
        <taxon>Ostreococcus</taxon>
    </lineage>
</organism>
<protein>
    <submittedName>
        <fullName evidence="4">Undecaprenyl pyrophosphate synthase</fullName>
    </submittedName>
</protein>
<name>A0A1Y5I0Z7_OSTTA</name>
<dbReference type="CDD" id="cd00475">
    <property type="entry name" value="Cis_IPPS"/>
    <property type="match status" value="1"/>
</dbReference>
<dbReference type="FunFam" id="3.40.1180.10:FF:000001">
    <property type="entry name" value="(2E,6E)-farnesyl-diphosphate-specific ditrans,polycis-undecaprenyl-diphosphate synthase"/>
    <property type="match status" value="1"/>
</dbReference>
<comment type="cofactor">
    <cofactor evidence="1">
        <name>Mg(2+)</name>
        <dbReference type="ChEBI" id="CHEBI:18420"/>
    </cofactor>
</comment>
<evidence type="ECO:0000256" key="2">
    <source>
        <dbReference type="ARBA" id="ARBA00022679"/>
    </source>
</evidence>
<feature type="region of interest" description="Disordered" evidence="3">
    <location>
        <begin position="516"/>
        <end position="626"/>
    </location>
</feature>